<proteinExistence type="predicted"/>
<keyword evidence="1" id="KW-0732">Signal</keyword>
<accession>A0AAN8ZQ42</accession>
<gene>
    <name evidence="2" type="ORF">RJ641_013505</name>
</gene>
<feature type="chain" id="PRO_5042936407" evidence="1">
    <location>
        <begin position="31"/>
        <end position="97"/>
    </location>
</feature>
<evidence type="ECO:0000313" key="2">
    <source>
        <dbReference type="EMBL" id="KAK6945961.1"/>
    </source>
</evidence>
<reference evidence="2 3" key="1">
    <citation type="submission" date="2023-12" db="EMBL/GenBank/DDBJ databases">
        <title>A high-quality genome assembly for Dillenia turbinata (Dilleniales).</title>
        <authorList>
            <person name="Chanderbali A."/>
        </authorList>
    </citation>
    <scope>NUCLEOTIDE SEQUENCE [LARGE SCALE GENOMIC DNA]</scope>
    <source>
        <strain evidence="2">LSX21</strain>
        <tissue evidence="2">Leaf</tissue>
    </source>
</reference>
<evidence type="ECO:0000256" key="1">
    <source>
        <dbReference type="SAM" id="SignalP"/>
    </source>
</evidence>
<dbReference type="Proteomes" id="UP001370490">
    <property type="component" value="Unassembled WGS sequence"/>
</dbReference>
<keyword evidence="3" id="KW-1185">Reference proteome</keyword>
<comment type="caution">
    <text evidence="2">The sequence shown here is derived from an EMBL/GenBank/DDBJ whole genome shotgun (WGS) entry which is preliminary data.</text>
</comment>
<evidence type="ECO:0000313" key="3">
    <source>
        <dbReference type="Proteomes" id="UP001370490"/>
    </source>
</evidence>
<feature type="signal peptide" evidence="1">
    <location>
        <begin position="1"/>
        <end position="30"/>
    </location>
</feature>
<dbReference type="AlphaFoldDB" id="A0AAN8ZQ42"/>
<dbReference type="EMBL" id="JBAMMX010000002">
    <property type="protein sequence ID" value="KAK6945961.1"/>
    <property type="molecule type" value="Genomic_DNA"/>
</dbReference>
<organism evidence="2 3">
    <name type="scientific">Dillenia turbinata</name>
    <dbReference type="NCBI Taxonomy" id="194707"/>
    <lineage>
        <taxon>Eukaryota</taxon>
        <taxon>Viridiplantae</taxon>
        <taxon>Streptophyta</taxon>
        <taxon>Embryophyta</taxon>
        <taxon>Tracheophyta</taxon>
        <taxon>Spermatophyta</taxon>
        <taxon>Magnoliopsida</taxon>
        <taxon>eudicotyledons</taxon>
        <taxon>Gunneridae</taxon>
        <taxon>Pentapetalae</taxon>
        <taxon>Dilleniales</taxon>
        <taxon>Dilleniaceae</taxon>
        <taxon>Dillenia</taxon>
    </lineage>
</organism>
<name>A0AAN8ZQ42_9MAGN</name>
<protein>
    <submittedName>
        <fullName evidence="2">Uncharacterized protein</fullName>
    </submittedName>
</protein>
<sequence>MASTETLHSNHLSRWVHLLLLFLSSTYVFSGELVEYLPGFDGKLPFHLETGYLRVGETEFFYYRRRPSAGPIIPLAHRRPWLFCLEWTHLRIWSHGV</sequence>